<dbReference type="Gene3D" id="3.90.190.10">
    <property type="entry name" value="Protein tyrosine phosphatase superfamily"/>
    <property type="match status" value="1"/>
</dbReference>
<dbReference type="InterPro" id="IPR029023">
    <property type="entry name" value="Tensin_phosphatase"/>
</dbReference>
<sequence length="832" mass="90088">MWNLKQPVAASIDCVPAPTRLAAATATTTAPARLPPPMPVTTVTDMPEEPLSPVKPPAKMVNRLKSLVSKKKKRFQADGFDLDLSYISPRIIAMGFPAERIEGLYRNHIEEVSRFFEQKHKGHYKIYHLCDERDFDACRFSGPVVRYPFSDHSAPQFDQIMALCEDAMQFLNLHPENIVAINCKAGKGRTGVMVCACLMEMQEAKDAADALHIYAERRTRNGQGVTIPSQRRYVDYYSRLINGGLSYEPTPLRLVAIRVEGLQHHLHGIQNFDLRLSMYKQRVANCACEGGPRLEPRRHIEIGDKLCASSSGEVNGSLICRSDVFPFEKTPSTLSPCFPNDRLSPPYEHYPQIHLIRHRSESSHMNYPKTQTTATDTGLPHSIADSSVCHNCDKPVCSAPSKVSFSVACSTHHEDNGDYVIHLDEPVLVAGDVRIKIRAKVGVLPKAIGKCWLNTFFVAESCRAASTAATASEDAAEQHDRPSCCRRPQQLRPQQHDPAALDPTSHTRPTSSDSSTGHQSSSSCSSAATSGGEDIRLTPPPLLTGSCAPTSSASGGGSSAGLSPLTAAAPTVLSSAASCPIVCSPHHVLRECRADLKGPSSSCSSLSSASSDNSPHFDDWPHTSRDPSGLRWASNPFKFGSGCSRKKEHRQALGATAHPQNDVLLSSSGVCTLRLSQFELDNAFKGKMKKLGGEEYRVVFEFLRDAPGSTDLFSLSSPTLFSRSLNSCDNVAREKPVHVLEVSNEIDEASSDECGTDVENRSPHDDLPHDMSPSPSTLPLTTATAATITDNPQPCPFPCPGGHDPISTSPIAGHDSLGDGLLGKLSPESTGC</sequence>
<evidence type="ECO:0000259" key="7">
    <source>
        <dbReference type="PROSITE" id="PS50056"/>
    </source>
</evidence>
<dbReference type="SMART" id="SM01326">
    <property type="entry name" value="PTEN_C2"/>
    <property type="match status" value="1"/>
</dbReference>
<evidence type="ECO:0000256" key="3">
    <source>
        <dbReference type="ARBA" id="ARBA00022801"/>
    </source>
</evidence>
<feature type="domain" description="Tyrosine specific protein phosphatases" evidence="7">
    <location>
        <begin position="165"/>
        <end position="232"/>
    </location>
</feature>
<feature type="compositionally biased region" description="Low complexity" evidence="6">
    <location>
        <begin position="603"/>
        <end position="614"/>
    </location>
</feature>
<gene>
    <name evidence="9" type="primary">PTEN</name>
    <name evidence="9" type="ORF">TR153425</name>
</gene>
<dbReference type="EMBL" id="GEEE01006589">
    <property type="protein sequence ID" value="JAP56636.1"/>
    <property type="molecule type" value="Transcribed_RNA"/>
</dbReference>
<dbReference type="InterPro" id="IPR045101">
    <property type="entry name" value="PTP_PTEN"/>
</dbReference>
<evidence type="ECO:0000256" key="4">
    <source>
        <dbReference type="ARBA" id="ARBA00022912"/>
    </source>
</evidence>
<dbReference type="CDD" id="cd14509">
    <property type="entry name" value="PTP_PTEN"/>
    <property type="match status" value="1"/>
</dbReference>
<dbReference type="GO" id="GO:0005829">
    <property type="term" value="C:cytosol"/>
    <property type="evidence" value="ECO:0007669"/>
    <property type="project" value="TreeGrafter"/>
</dbReference>
<dbReference type="PANTHER" id="PTHR12305:SF81">
    <property type="entry name" value="PHOSPHATIDYLINOSITOL 3,4,5-TRISPHOSPHATE 3-PHOSPHATASE AND DUAL-SPECIFICITY PROTEIN PHOSPHATASE PTEN"/>
    <property type="match status" value="1"/>
</dbReference>
<dbReference type="GO" id="GO:0006629">
    <property type="term" value="P:lipid metabolic process"/>
    <property type="evidence" value="ECO:0007669"/>
    <property type="project" value="UniProtKB-KW"/>
</dbReference>
<dbReference type="PANTHER" id="PTHR12305">
    <property type="entry name" value="PHOSPHATASE WITH HOMOLOGY TO TENSIN"/>
    <property type="match status" value="1"/>
</dbReference>
<evidence type="ECO:0000256" key="1">
    <source>
        <dbReference type="ARBA" id="ARBA00004496"/>
    </source>
</evidence>
<feature type="compositionally biased region" description="Low complexity" evidence="6">
    <location>
        <begin position="485"/>
        <end position="498"/>
    </location>
</feature>
<reference evidence="9" key="1">
    <citation type="submission" date="2016-01" db="EMBL/GenBank/DDBJ databases">
        <title>Reference transcriptome for the parasite Schistocephalus solidus: insights into the molecular evolution of parasitism.</title>
        <authorList>
            <person name="Hebert F.O."/>
            <person name="Grambauer S."/>
            <person name="Barber I."/>
            <person name="Landry C.R."/>
            <person name="Aubin-Horth N."/>
        </authorList>
    </citation>
    <scope>NUCLEOTIDE SEQUENCE</scope>
</reference>
<feature type="region of interest" description="Disordered" evidence="6">
    <location>
        <begin position="748"/>
        <end position="832"/>
    </location>
</feature>
<dbReference type="GO" id="GO:0016314">
    <property type="term" value="F:phosphatidylinositol-3,4,5-trisphosphate 3-phosphatase activity"/>
    <property type="evidence" value="ECO:0007669"/>
    <property type="project" value="TreeGrafter"/>
</dbReference>
<feature type="region of interest" description="Disordered" evidence="6">
    <location>
        <begin position="472"/>
        <end position="561"/>
    </location>
</feature>
<organism evidence="9">
    <name type="scientific">Schistocephalus solidus</name>
    <name type="common">Tapeworm</name>
    <dbReference type="NCBI Taxonomy" id="70667"/>
    <lineage>
        <taxon>Eukaryota</taxon>
        <taxon>Metazoa</taxon>
        <taxon>Spiralia</taxon>
        <taxon>Lophotrochozoa</taxon>
        <taxon>Platyhelminthes</taxon>
        <taxon>Cestoda</taxon>
        <taxon>Eucestoda</taxon>
        <taxon>Diphyllobothriidea</taxon>
        <taxon>Diphyllobothriidae</taxon>
        <taxon>Schistocephalus</taxon>
    </lineage>
</organism>
<name>A0A0X3QBG0_SCHSO</name>
<evidence type="ECO:0000256" key="2">
    <source>
        <dbReference type="ARBA" id="ARBA00022490"/>
    </source>
</evidence>
<dbReference type="PROSITE" id="PS50056">
    <property type="entry name" value="TYR_PHOSPHATASE_2"/>
    <property type="match status" value="1"/>
</dbReference>
<feature type="domain" description="Phosphatase tensin-type" evidence="8">
    <location>
        <begin position="73"/>
        <end position="244"/>
    </location>
</feature>
<feature type="compositionally biased region" description="Low complexity" evidence="6">
    <location>
        <begin position="772"/>
        <end position="787"/>
    </location>
</feature>
<keyword evidence="5" id="KW-0443">Lipid metabolism</keyword>
<feature type="compositionally biased region" description="Basic and acidic residues" evidence="6">
    <location>
        <begin position="758"/>
        <end position="769"/>
    </location>
</feature>
<protein>
    <submittedName>
        <fullName evidence="9">Phosphatidylinositol 3,4,5-trisphosphate 3-phosphatase and dual-specificity protein phosphatase PTEN</fullName>
    </submittedName>
</protein>
<dbReference type="InterPro" id="IPR014020">
    <property type="entry name" value="Tensin_C2-dom"/>
</dbReference>
<dbReference type="GO" id="GO:0050793">
    <property type="term" value="P:regulation of developmental process"/>
    <property type="evidence" value="ECO:0007669"/>
    <property type="project" value="UniProtKB-ARBA"/>
</dbReference>
<dbReference type="Pfam" id="PF22785">
    <property type="entry name" value="Tc-R-P"/>
    <property type="match status" value="1"/>
</dbReference>
<dbReference type="SMART" id="SM01301">
    <property type="entry name" value="PTPlike_phytase"/>
    <property type="match status" value="1"/>
</dbReference>
<dbReference type="GO" id="GO:0042995">
    <property type="term" value="C:cell projection"/>
    <property type="evidence" value="ECO:0007669"/>
    <property type="project" value="UniProtKB-ARBA"/>
</dbReference>
<accession>A0A0X3QBG0</accession>
<feature type="compositionally biased region" description="Low complexity" evidence="6">
    <location>
        <begin position="813"/>
        <end position="826"/>
    </location>
</feature>
<dbReference type="GO" id="GO:0004721">
    <property type="term" value="F:phosphoprotein phosphatase activity"/>
    <property type="evidence" value="ECO:0007669"/>
    <property type="project" value="UniProtKB-KW"/>
</dbReference>
<evidence type="ECO:0000259" key="8">
    <source>
        <dbReference type="PROSITE" id="PS51181"/>
    </source>
</evidence>
<dbReference type="InterPro" id="IPR029021">
    <property type="entry name" value="Prot-tyrosine_phosphatase-like"/>
</dbReference>
<dbReference type="InterPro" id="IPR051281">
    <property type="entry name" value="Dual-spec_lipid-protein_phosph"/>
</dbReference>
<feature type="compositionally biased region" description="Low complexity" evidence="6">
    <location>
        <begin position="510"/>
        <end position="532"/>
    </location>
</feature>
<dbReference type="SUPFAM" id="SSF52799">
    <property type="entry name" value="(Phosphotyrosine protein) phosphatases II"/>
    <property type="match status" value="1"/>
</dbReference>
<evidence type="ECO:0000313" key="9">
    <source>
        <dbReference type="EMBL" id="JAP56636.1"/>
    </source>
</evidence>
<keyword evidence="2" id="KW-0963">Cytoplasm</keyword>
<dbReference type="PROSITE" id="PS51181">
    <property type="entry name" value="PPASE_TENSIN"/>
    <property type="match status" value="1"/>
</dbReference>
<feature type="region of interest" description="Disordered" evidence="6">
    <location>
        <begin position="603"/>
        <end position="631"/>
    </location>
</feature>
<keyword evidence="3" id="KW-0378">Hydrolase</keyword>
<proteinExistence type="predicted"/>
<keyword evidence="4" id="KW-0904">Protein phosphatase</keyword>
<feature type="compositionally biased region" description="Basic and acidic residues" evidence="6">
    <location>
        <begin position="615"/>
        <end position="625"/>
    </location>
</feature>
<dbReference type="Gene3D" id="2.60.40.1110">
    <property type="match status" value="1"/>
</dbReference>
<evidence type="ECO:0000256" key="6">
    <source>
        <dbReference type="SAM" id="MobiDB-lite"/>
    </source>
</evidence>
<comment type="subcellular location">
    <subcellularLocation>
        <location evidence="1">Cytoplasm</location>
    </subcellularLocation>
</comment>
<dbReference type="AlphaFoldDB" id="A0A0X3QBG0"/>
<dbReference type="InterPro" id="IPR000387">
    <property type="entry name" value="Tyr_Pase_dom"/>
</dbReference>
<evidence type="ECO:0000256" key="5">
    <source>
        <dbReference type="ARBA" id="ARBA00023098"/>
    </source>
</evidence>